<name>H3CS34_TETNG</name>
<dbReference type="Proteomes" id="UP000007303">
    <property type="component" value="Unassembled WGS sequence"/>
</dbReference>
<dbReference type="InParanoid" id="H3CS34"/>
<dbReference type="GeneTree" id="ENSGT00940000158857"/>
<feature type="compositionally biased region" description="Basic residues" evidence="1">
    <location>
        <begin position="175"/>
        <end position="185"/>
    </location>
</feature>
<dbReference type="HOGENOM" id="CLU_100362_0_0_1"/>
<reference evidence="4" key="1">
    <citation type="journal article" date="2004" name="Nature">
        <title>Genome duplication in the teleost fish Tetraodon nigroviridis reveals the early vertebrate proto-karyotype.</title>
        <authorList>
            <person name="Jaillon O."/>
            <person name="Aury J.-M."/>
            <person name="Brunet F."/>
            <person name="Petit J.-L."/>
            <person name="Stange-Thomann N."/>
            <person name="Mauceli E."/>
            <person name="Bouneau L."/>
            <person name="Fischer C."/>
            <person name="Ozouf-Costaz C."/>
            <person name="Bernot A."/>
            <person name="Nicaud S."/>
            <person name="Jaffe D."/>
            <person name="Fisher S."/>
            <person name="Lutfalla G."/>
            <person name="Dossat C."/>
            <person name="Segurens B."/>
            <person name="Dasilva C."/>
            <person name="Salanoubat M."/>
            <person name="Levy M."/>
            <person name="Boudet N."/>
            <person name="Castellano S."/>
            <person name="Anthouard V."/>
            <person name="Jubin C."/>
            <person name="Castelli V."/>
            <person name="Katinka M."/>
            <person name="Vacherie B."/>
            <person name="Biemont C."/>
            <person name="Skalli Z."/>
            <person name="Cattolico L."/>
            <person name="Poulain J."/>
            <person name="De Berardinis V."/>
            <person name="Cruaud C."/>
            <person name="Duprat S."/>
            <person name="Brottier P."/>
            <person name="Coutanceau J.-P."/>
            <person name="Gouzy J."/>
            <person name="Parra G."/>
            <person name="Lardier G."/>
            <person name="Chapple C."/>
            <person name="McKernan K.J."/>
            <person name="McEwan P."/>
            <person name="Bosak S."/>
            <person name="Kellis M."/>
            <person name="Volff J.-N."/>
            <person name="Guigo R."/>
            <person name="Zody M.C."/>
            <person name="Mesirov J."/>
            <person name="Lindblad-Toh K."/>
            <person name="Birren B."/>
            <person name="Nusbaum C."/>
            <person name="Kahn D."/>
            <person name="Robinson-Rechavi M."/>
            <person name="Laudet V."/>
            <person name="Schachter V."/>
            <person name="Quetier F."/>
            <person name="Saurin W."/>
            <person name="Scarpelli C."/>
            <person name="Wincker P."/>
            <person name="Lander E.S."/>
            <person name="Weissenbach J."/>
            <person name="Roest Crollius H."/>
        </authorList>
    </citation>
    <scope>NUCLEOTIDE SEQUENCE [LARGE SCALE GENOMIC DNA]</scope>
</reference>
<accession>H3CS34</accession>
<sequence length="185" mass="20299">MAEARRVHLTTLARCVPPSSFTSDAREAAAQPDRPADTDTVRLVLTLFEPDEQSFPEFSYGQIIAGKVGLAGNDGGGICEHSGTSTLGSNHIETVCRLTPQDSKVRKSDRIQDLIDFGYGYDEDDSFIDNTEPYDEYVPASLTTMLSGFYVNSGVLQFRLTSDPEEASRPQTAKAPKKRKFNLGQ</sequence>
<protein>
    <recommendedName>
        <fullName evidence="2">Hpc2-related domain-containing protein</fullName>
    </recommendedName>
</protein>
<evidence type="ECO:0000259" key="2">
    <source>
        <dbReference type="Pfam" id="PF08729"/>
    </source>
</evidence>
<dbReference type="OMA" id="IDNTEPY"/>
<dbReference type="PANTHER" id="PTHR21669">
    <property type="entry name" value="CAPZ-INTERACTING PROTEIN AND RELATED PROTEINS"/>
    <property type="match status" value="1"/>
</dbReference>
<dbReference type="InterPro" id="IPR014840">
    <property type="entry name" value="HRD"/>
</dbReference>
<dbReference type="AlphaFoldDB" id="H3CS34"/>
<evidence type="ECO:0000256" key="1">
    <source>
        <dbReference type="SAM" id="MobiDB-lite"/>
    </source>
</evidence>
<evidence type="ECO:0000313" key="3">
    <source>
        <dbReference type="Ensembl" id="ENSTNIP00000011068.1"/>
    </source>
</evidence>
<dbReference type="GO" id="GO:0006325">
    <property type="term" value="P:chromatin organization"/>
    <property type="evidence" value="ECO:0007669"/>
    <property type="project" value="TreeGrafter"/>
</dbReference>
<evidence type="ECO:0000313" key="4">
    <source>
        <dbReference type="Proteomes" id="UP000007303"/>
    </source>
</evidence>
<dbReference type="Pfam" id="PF08729">
    <property type="entry name" value="HUN"/>
    <property type="match status" value="1"/>
</dbReference>
<dbReference type="GO" id="GO:0005634">
    <property type="term" value="C:nucleus"/>
    <property type="evidence" value="ECO:0007669"/>
    <property type="project" value="TreeGrafter"/>
</dbReference>
<proteinExistence type="predicted"/>
<feature type="domain" description="Hpc2-related" evidence="2">
    <location>
        <begin position="107"/>
        <end position="157"/>
    </location>
</feature>
<dbReference type="PANTHER" id="PTHR21669:SF12">
    <property type="entry name" value="UBINUCLEIN-1"/>
    <property type="match status" value="1"/>
</dbReference>
<reference evidence="3" key="2">
    <citation type="submission" date="2025-08" db="UniProtKB">
        <authorList>
            <consortium name="Ensembl"/>
        </authorList>
    </citation>
    <scope>IDENTIFICATION</scope>
</reference>
<feature type="region of interest" description="Disordered" evidence="1">
    <location>
        <begin position="162"/>
        <end position="185"/>
    </location>
</feature>
<organism evidence="3 4">
    <name type="scientific">Tetraodon nigroviridis</name>
    <name type="common">Spotted green pufferfish</name>
    <name type="synonym">Chelonodon nigroviridis</name>
    <dbReference type="NCBI Taxonomy" id="99883"/>
    <lineage>
        <taxon>Eukaryota</taxon>
        <taxon>Metazoa</taxon>
        <taxon>Chordata</taxon>
        <taxon>Craniata</taxon>
        <taxon>Vertebrata</taxon>
        <taxon>Euteleostomi</taxon>
        <taxon>Actinopterygii</taxon>
        <taxon>Neopterygii</taxon>
        <taxon>Teleostei</taxon>
        <taxon>Neoteleostei</taxon>
        <taxon>Acanthomorphata</taxon>
        <taxon>Eupercaria</taxon>
        <taxon>Tetraodontiformes</taxon>
        <taxon>Tetradontoidea</taxon>
        <taxon>Tetraodontidae</taxon>
        <taxon>Tetraodon</taxon>
    </lineage>
</organism>
<dbReference type="STRING" id="99883.ENSTNIP00000011068"/>
<keyword evidence="4" id="KW-1185">Reference proteome</keyword>
<reference evidence="3" key="3">
    <citation type="submission" date="2025-09" db="UniProtKB">
        <authorList>
            <consortium name="Ensembl"/>
        </authorList>
    </citation>
    <scope>IDENTIFICATION</scope>
</reference>
<dbReference type="Ensembl" id="ENSTNIT00000011250.1">
    <property type="protein sequence ID" value="ENSTNIP00000011068.1"/>
    <property type="gene ID" value="ENSTNIG00000008238.1"/>
</dbReference>